<dbReference type="OrthoDB" id="9809852at2"/>
<evidence type="ECO:0000256" key="4">
    <source>
        <dbReference type="ARBA" id="ARBA00022801"/>
    </source>
</evidence>
<comment type="similarity">
    <text evidence="1">Belongs to the RecJ family.</text>
</comment>
<evidence type="ECO:0000313" key="9">
    <source>
        <dbReference type="EMBL" id="RRD90235.1"/>
    </source>
</evidence>
<feature type="domain" description="DDH" evidence="6">
    <location>
        <begin position="76"/>
        <end position="233"/>
    </location>
</feature>
<dbReference type="STRING" id="1121352.GCA_000620925_01401"/>
<name>A0A3P2A5I8_9NEIS</name>
<dbReference type="SUPFAM" id="SSF64182">
    <property type="entry name" value="DHH phosphoesterases"/>
    <property type="match status" value="1"/>
</dbReference>
<dbReference type="PANTHER" id="PTHR30255">
    <property type="entry name" value="SINGLE-STRANDED-DNA-SPECIFIC EXONUCLEASE RECJ"/>
    <property type="match status" value="1"/>
</dbReference>
<comment type="caution">
    <text evidence="9">The sequence shown here is derived from an EMBL/GenBank/DDBJ whole genome shotgun (WGS) entry which is preliminary data.</text>
</comment>
<keyword evidence="3" id="KW-0540">Nuclease</keyword>
<accession>A0A3P2A5I8</accession>
<dbReference type="GO" id="GO:0006310">
    <property type="term" value="P:DNA recombination"/>
    <property type="evidence" value="ECO:0007669"/>
    <property type="project" value="InterPro"/>
</dbReference>
<evidence type="ECO:0000256" key="1">
    <source>
        <dbReference type="ARBA" id="ARBA00005915"/>
    </source>
</evidence>
<feature type="domain" description="DHHA1" evidence="7">
    <location>
        <begin position="356"/>
        <end position="451"/>
    </location>
</feature>
<dbReference type="Gene3D" id="3.90.1640.30">
    <property type="match status" value="1"/>
</dbReference>
<dbReference type="FunFam" id="3.90.1640.30:FF:000001">
    <property type="entry name" value="Single-stranded-DNA-specific exonuclease RecJ"/>
    <property type="match status" value="1"/>
</dbReference>
<dbReference type="EMBL" id="RQYC01000007">
    <property type="protein sequence ID" value="RRD90235.1"/>
    <property type="molecule type" value="Genomic_DNA"/>
</dbReference>
<dbReference type="InterPro" id="IPR041122">
    <property type="entry name" value="RecJ_OB"/>
</dbReference>
<keyword evidence="10" id="KW-1185">Reference proteome</keyword>
<dbReference type="AlphaFoldDB" id="A0A3P2A5I8"/>
<dbReference type="InterPro" id="IPR003156">
    <property type="entry name" value="DHHA1_dom"/>
</dbReference>
<evidence type="ECO:0000259" key="8">
    <source>
        <dbReference type="Pfam" id="PF17768"/>
    </source>
</evidence>
<gene>
    <name evidence="9" type="primary">recJ</name>
    <name evidence="9" type="ORF">EII21_06290</name>
</gene>
<evidence type="ECO:0000259" key="6">
    <source>
        <dbReference type="Pfam" id="PF01368"/>
    </source>
</evidence>
<dbReference type="InterPro" id="IPR001667">
    <property type="entry name" value="DDH_dom"/>
</dbReference>
<dbReference type="InterPro" id="IPR004610">
    <property type="entry name" value="RecJ"/>
</dbReference>
<dbReference type="Proteomes" id="UP000269923">
    <property type="component" value="Unassembled WGS sequence"/>
</dbReference>
<protein>
    <recommendedName>
        <fullName evidence="2">Single-stranded-DNA-specific exonuclease RecJ</fullName>
    </recommendedName>
</protein>
<evidence type="ECO:0000313" key="10">
    <source>
        <dbReference type="Proteomes" id="UP000269923"/>
    </source>
</evidence>
<reference evidence="9 10" key="1">
    <citation type="submission" date="2018-11" db="EMBL/GenBank/DDBJ databases">
        <title>Genomes From Bacteria Associated with the Canine Oral Cavity: a Test Case for Automated Genome-Based Taxonomic Assignment.</title>
        <authorList>
            <person name="Coil D.A."/>
            <person name="Jospin G."/>
            <person name="Darling A.E."/>
            <person name="Wallis C."/>
            <person name="Davis I.J."/>
            <person name="Harris S."/>
            <person name="Eisen J.A."/>
            <person name="Holcombe L.J."/>
            <person name="O'Flynn C."/>
        </authorList>
    </citation>
    <scope>NUCLEOTIDE SEQUENCE [LARGE SCALE GENOMIC DNA]</scope>
    <source>
        <strain evidence="9 10">COT-280</strain>
    </source>
</reference>
<evidence type="ECO:0000256" key="2">
    <source>
        <dbReference type="ARBA" id="ARBA00019841"/>
    </source>
</evidence>
<organism evidence="9 10">
    <name type="scientific">Conchiformibius steedae</name>
    <dbReference type="NCBI Taxonomy" id="153493"/>
    <lineage>
        <taxon>Bacteria</taxon>
        <taxon>Pseudomonadati</taxon>
        <taxon>Pseudomonadota</taxon>
        <taxon>Betaproteobacteria</taxon>
        <taxon>Neisseriales</taxon>
        <taxon>Neisseriaceae</taxon>
        <taxon>Conchiformibius</taxon>
    </lineage>
</organism>
<dbReference type="NCBIfam" id="TIGR00644">
    <property type="entry name" value="recJ"/>
    <property type="match status" value="1"/>
</dbReference>
<keyword evidence="4" id="KW-0378">Hydrolase</keyword>
<keyword evidence="5 9" id="KW-0269">Exonuclease</keyword>
<dbReference type="InterPro" id="IPR038763">
    <property type="entry name" value="DHH_sf"/>
</dbReference>
<dbReference type="PANTHER" id="PTHR30255:SF2">
    <property type="entry name" value="SINGLE-STRANDED-DNA-SPECIFIC EXONUCLEASE RECJ"/>
    <property type="match status" value="1"/>
</dbReference>
<sequence length="568" mass="61918">MSHAKLIARRPVDSAAQAALEQAGTPPLLARLFAARHVASADELGDSLAALLPYQALTGCTAAAARLADAIHRQENILIIADYDADGATACTVAVKGLQAMGAKTDFFVPNRFEHGYGLTPELADIAHTRGAELIVTVDNGISSSEGVARARECGMDVIVTDHHVAGDRVPDCIIVNPNQKGCTFPSKNLAGVGVIFYVLTALRAKLRQRGYFSATRPEPNLAELLDLVALGTVADVVPLDRNNRILVSQGLKRMRAGKMCHGIHALFAAARRDPRKAQPFDMGFALGPRLNAAGRLDDMSVGIACLLADNLETAQSLAAELNSLNQARQEIEQGMLADILSSFPASLPPQQLTLCAYRDDFHQGVTGIVAGRLKERFYRPTFVFAPAGKGEIRGSGRSLPGLHLRDAVDMVSKRCPKLISRFGGHAMAAGLSMREDGLAEFERVLEQVVSELADEDLLSQTYLTDGSLDSSDLTLPVARELARPVWGQGFPPPSFTDEFSVLRQQRLGSDKQHLKAWLQKDGCEFEAMFWRCPQDLPEHIRMVYRPTVNEWRGNEELQLYAEYWEAV</sequence>
<dbReference type="Gene3D" id="3.10.310.30">
    <property type="match status" value="1"/>
</dbReference>
<dbReference type="Pfam" id="PF01368">
    <property type="entry name" value="DHH"/>
    <property type="match status" value="1"/>
</dbReference>
<dbReference type="Pfam" id="PF02272">
    <property type="entry name" value="DHHA1"/>
    <property type="match status" value="1"/>
</dbReference>
<feature type="domain" description="RecJ OB" evidence="8">
    <location>
        <begin position="465"/>
        <end position="562"/>
    </location>
</feature>
<evidence type="ECO:0000256" key="3">
    <source>
        <dbReference type="ARBA" id="ARBA00022722"/>
    </source>
</evidence>
<dbReference type="GO" id="GO:0003676">
    <property type="term" value="F:nucleic acid binding"/>
    <property type="evidence" value="ECO:0007669"/>
    <property type="project" value="InterPro"/>
</dbReference>
<dbReference type="RefSeq" id="WP_124794845.1">
    <property type="nucleotide sequence ID" value="NZ_RQYC01000007.1"/>
</dbReference>
<dbReference type="InterPro" id="IPR051673">
    <property type="entry name" value="SSDNA_exonuclease_RecJ"/>
</dbReference>
<proteinExistence type="inferred from homology"/>
<dbReference type="Pfam" id="PF17768">
    <property type="entry name" value="RecJ_OB"/>
    <property type="match status" value="1"/>
</dbReference>
<dbReference type="GO" id="GO:0008409">
    <property type="term" value="F:5'-3' exonuclease activity"/>
    <property type="evidence" value="ECO:0007669"/>
    <property type="project" value="InterPro"/>
</dbReference>
<dbReference type="GO" id="GO:0006281">
    <property type="term" value="P:DNA repair"/>
    <property type="evidence" value="ECO:0007669"/>
    <property type="project" value="InterPro"/>
</dbReference>
<evidence type="ECO:0000259" key="7">
    <source>
        <dbReference type="Pfam" id="PF02272"/>
    </source>
</evidence>
<evidence type="ECO:0000256" key="5">
    <source>
        <dbReference type="ARBA" id="ARBA00022839"/>
    </source>
</evidence>